<dbReference type="PANTHER" id="PTHR43684">
    <property type="match status" value="1"/>
</dbReference>
<comment type="subcellular location">
    <subcellularLocation>
        <location evidence="1">Peroxisome</location>
    </subcellularLocation>
</comment>
<dbReference type="InterPro" id="IPR001753">
    <property type="entry name" value="Enoyl-CoA_hydra/iso"/>
</dbReference>
<dbReference type="InterPro" id="IPR051053">
    <property type="entry name" value="ECH/Chromodomain_protein"/>
</dbReference>
<evidence type="ECO:0000256" key="2">
    <source>
        <dbReference type="ARBA" id="ARBA00023140"/>
    </source>
</evidence>
<dbReference type="EMBL" id="CP089982">
    <property type="protein sequence ID" value="WXA90020.1"/>
    <property type="molecule type" value="Genomic_DNA"/>
</dbReference>
<dbReference type="RefSeq" id="WP_394840633.1">
    <property type="nucleotide sequence ID" value="NZ_CP089982.1"/>
</dbReference>
<evidence type="ECO:0000313" key="5">
    <source>
        <dbReference type="Proteomes" id="UP001379533"/>
    </source>
</evidence>
<accession>A0ABZ2JZ14</accession>
<reference evidence="4 5" key="1">
    <citation type="submission" date="2021-12" db="EMBL/GenBank/DDBJ databases">
        <title>Discovery of the Pendulisporaceae a myxobacterial family with distinct sporulation behavior and unique specialized metabolism.</title>
        <authorList>
            <person name="Garcia R."/>
            <person name="Popoff A."/>
            <person name="Bader C.D."/>
            <person name="Loehr J."/>
            <person name="Walesch S."/>
            <person name="Walt C."/>
            <person name="Boldt J."/>
            <person name="Bunk B."/>
            <person name="Haeckl F.J.F.P.J."/>
            <person name="Gunesch A.P."/>
            <person name="Birkelbach J."/>
            <person name="Nuebel U."/>
            <person name="Pietschmann T."/>
            <person name="Bach T."/>
            <person name="Mueller R."/>
        </authorList>
    </citation>
    <scope>NUCLEOTIDE SEQUENCE [LARGE SCALE GENOMIC DNA]</scope>
    <source>
        <strain evidence="4 5">MSr12523</strain>
    </source>
</reference>
<gene>
    <name evidence="4" type="ORF">LZC95_26395</name>
</gene>
<protein>
    <submittedName>
        <fullName evidence="4">Enoyl-CoA hydratase</fullName>
    </submittedName>
</protein>
<keyword evidence="2" id="KW-0576">Peroxisome</keyword>
<evidence type="ECO:0000256" key="1">
    <source>
        <dbReference type="ARBA" id="ARBA00004275"/>
    </source>
</evidence>
<dbReference type="InterPro" id="IPR029045">
    <property type="entry name" value="ClpP/crotonase-like_dom_sf"/>
</dbReference>
<dbReference type="CDD" id="cd06558">
    <property type="entry name" value="crotonase-like"/>
    <property type="match status" value="1"/>
</dbReference>
<keyword evidence="5" id="KW-1185">Reference proteome</keyword>
<proteinExistence type="predicted"/>
<dbReference type="PANTHER" id="PTHR43684:SF1">
    <property type="entry name" value="ENOYL-COA DELTA ISOMERASE 2"/>
    <property type="match status" value="1"/>
</dbReference>
<sequence>MKNDNIVTEVTEGVQRIEIRRPEKKNALTVGMYAAMADALLQAETDRDVRVILFHGQADIFTSGNDIGDFLQNPANSEDSPVFQFLRALMHAKKPILAAVTGRAIGIGTTMLLHCDYVVAGESASFSLPFVNLALVPEAGSSLLLPLVVGQKRASELLLFGDKISAAEACDIGLINSVVADVDVGSHALAKARILAAKPRAALLATKSLLKRAIVPLVESAMIEEAHEFSDRLSSPEAKEVLSAFLEKRRPDAARLD</sequence>
<name>A0ABZ2JZ14_9BACT</name>
<dbReference type="Pfam" id="PF00378">
    <property type="entry name" value="ECH_1"/>
    <property type="match status" value="1"/>
</dbReference>
<dbReference type="Gene3D" id="3.90.226.10">
    <property type="entry name" value="2-enoyl-CoA Hydratase, Chain A, domain 1"/>
    <property type="match status" value="1"/>
</dbReference>
<keyword evidence="3" id="KW-0413">Isomerase</keyword>
<dbReference type="SUPFAM" id="SSF52096">
    <property type="entry name" value="ClpP/crotonase"/>
    <property type="match status" value="1"/>
</dbReference>
<evidence type="ECO:0000313" key="4">
    <source>
        <dbReference type="EMBL" id="WXA90020.1"/>
    </source>
</evidence>
<dbReference type="Proteomes" id="UP001379533">
    <property type="component" value="Chromosome"/>
</dbReference>
<evidence type="ECO:0000256" key="3">
    <source>
        <dbReference type="ARBA" id="ARBA00023235"/>
    </source>
</evidence>
<organism evidence="4 5">
    <name type="scientific">Pendulispora brunnea</name>
    <dbReference type="NCBI Taxonomy" id="2905690"/>
    <lineage>
        <taxon>Bacteria</taxon>
        <taxon>Pseudomonadati</taxon>
        <taxon>Myxococcota</taxon>
        <taxon>Myxococcia</taxon>
        <taxon>Myxococcales</taxon>
        <taxon>Sorangiineae</taxon>
        <taxon>Pendulisporaceae</taxon>
        <taxon>Pendulispora</taxon>
    </lineage>
</organism>